<sequence length="456" mass="47684">MDDAVPRQEHDPASPGAARRTPRQAAVSSWIGSALEYYDFFIYGTAAALIFPKVFFPAGNDATATIASLATFGVAYVARPVGSFILGHLGDTLGRKRVLLLTLLGMGAATFLIGVLPGYGTIGVAAPILLVALRLVQGLAVAGEQSSAGSATLEHAPPGKRAYFTSFTLAGTQFGLILATAVFLPLSSMPTPMLLSWGWRIPFLLSALVTVVGWWIRRSMRESPEFAAAREQNAVPKAPLLVLLRHHTPDVLKIVVSALISVTSTIVSIYSLTYGVSTIGLSRSSMLWMIMLSNVVALAAIPLWGKAGDRFGRKPVFAVAALGVAVLIWPFIWAVSQANVVLVFALGILLSGVVYSAYGGVGYALWTEQFGTKVRMSGVAVGTQLGFALGGFAPSIAAAFAGSDLKNWLPVAGLTAGAALAAGLAVLTMRETCRVPLAELGKRAPRAVADSSTVAA</sequence>
<organism evidence="10 11">
    <name type="scientific">Amycolatopsis dendrobii</name>
    <dbReference type="NCBI Taxonomy" id="2760662"/>
    <lineage>
        <taxon>Bacteria</taxon>
        <taxon>Bacillati</taxon>
        <taxon>Actinomycetota</taxon>
        <taxon>Actinomycetes</taxon>
        <taxon>Pseudonocardiales</taxon>
        <taxon>Pseudonocardiaceae</taxon>
        <taxon>Amycolatopsis</taxon>
    </lineage>
</organism>
<feature type="transmembrane region" description="Helical" evidence="8">
    <location>
        <begin position="197"/>
        <end position="216"/>
    </location>
</feature>
<evidence type="ECO:0000256" key="1">
    <source>
        <dbReference type="ARBA" id="ARBA00004651"/>
    </source>
</evidence>
<evidence type="ECO:0000256" key="4">
    <source>
        <dbReference type="ARBA" id="ARBA00022692"/>
    </source>
</evidence>
<dbReference type="PROSITE" id="PS50850">
    <property type="entry name" value="MFS"/>
    <property type="match status" value="1"/>
</dbReference>
<dbReference type="InterPro" id="IPR020846">
    <property type="entry name" value="MFS_dom"/>
</dbReference>
<evidence type="ECO:0000259" key="9">
    <source>
        <dbReference type="PROSITE" id="PS50850"/>
    </source>
</evidence>
<keyword evidence="6 8" id="KW-0472">Membrane</keyword>
<feature type="transmembrane region" description="Helical" evidence="8">
    <location>
        <begin position="408"/>
        <end position="427"/>
    </location>
</feature>
<keyword evidence="3" id="KW-1003">Cell membrane</keyword>
<keyword evidence="4 8" id="KW-0812">Transmembrane</keyword>
<evidence type="ECO:0000256" key="6">
    <source>
        <dbReference type="ARBA" id="ARBA00023136"/>
    </source>
</evidence>
<dbReference type="EMBL" id="JACGZW010000024">
    <property type="protein sequence ID" value="MBB1159933.1"/>
    <property type="molecule type" value="Genomic_DNA"/>
</dbReference>
<dbReference type="GO" id="GO:0005886">
    <property type="term" value="C:plasma membrane"/>
    <property type="evidence" value="ECO:0007669"/>
    <property type="project" value="UniProtKB-SubCell"/>
</dbReference>
<dbReference type="PANTHER" id="PTHR43045">
    <property type="entry name" value="SHIKIMATE TRANSPORTER"/>
    <property type="match status" value="1"/>
</dbReference>
<accession>A0A7W3W713</accession>
<dbReference type="InterPro" id="IPR005828">
    <property type="entry name" value="MFS_sugar_transport-like"/>
</dbReference>
<evidence type="ECO:0000256" key="2">
    <source>
        <dbReference type="ARBA" id="ARBA00022448"/>
    </source>
</evidence>
<dbReference type="AlphaFoldDB" id="A0A7W3W713"/>
<name>A0A7W3W713_9PSEU</name>
<evidence type="ECO:0000256" key="3">
    <source>
        <dbReference type="ARBA" id="ARBA00022475"/>
    </source>
</evidence>
<dbReference type="Pfam" id="PF07690">
    <property type="entry name" value="MFS_1"/>
    <property type="match status" value="1"/>
</dbReference>
<dbReference type="PANTHER" id="PTHR43045:SF1">
    <property type="entry name" value="SHIKIMATE TRANSPORTER"/>
    <property type="match status" value="1"/>
</dbReference>
<evidence type="ECO:0000256" key="7">
    <source>
        <dbReference type="SAM" id="MobiDB-lite"/>
    </source>
</evidence>
<evidence type="ECO:0000313" key="10">
    <source>
        <dbReference type="EMBL" id="MBB1159933.1"/>
    </source>
</evidence>
<feature type="transmembrane region" description="Helical" evidence="8">
    <location>
        <begin position="316"/>
        <end position="335"/>
    </location>
</feature>
<evidence type="ECO:0000256" key="8">
    <source>
        <dbReference type="SAM" id="Phobius"/>
    </source>
</evidence>
<feature type="transmembrane region" description="Helical" evidence="8">
    <location>
        <begin position="98"/>
        <end position="116"/>
    </location>
</feature>
<keyword evidence="5 8" id="KW-1133">Transmembrane helix</keyword>
<keyword evidence="11" id="KW-1185">Reference proteome</keyword>
<comment type="caution">
    <text evidence="10">The sequence shown here is derived from an EMBL/GenBank/DDBJ whole genome shotgun (WGS) entry which is preliminary data.</text>
</comment>
<feature type="transmembrane region" description="Helical" evidence="8">
    <location>
        <begin position="122"/>
        <end position="142"/>
    </location>
</feature>
<dbReference type="InterPro" id="IPR011701">
    <property type="entry name" value="MFS"/>
</dbReference>
<dbReference type="Pfam" id="PF00083">
    <property type="entry name" value="Sugar_tr"/>
    <property type="match status" value="1"/>
</dbReference>
<evidence type="ECO:0000313" key="11">
    <source>
        <dbReference type="Proteomes" id="UP000526734"/>
    </source>
</evidence>
<dbReference type="Proteomes" id="UP000526734">
    <property type="component" value="Unassembled WGS sequence"/>
</dbReference>
<feature type="transmembrane region" description="Helical" evidence="8">
    <location>
        <begin position="37"/>
        <end position="56"/>
    </location>
</feature>
<keyword evidence="2" id="KW-0813">Transport</keyword>
<feature type="transmembrane region" description="Helical" evidence="8">
    <location>
        <begin position="163"/>
        <end position="185"/>
    </location>
</feature>
<dbReference type="GO" id="GO:0022857">
    <property type="term" value="F:transmembrane transporter activity"/>
    <property type="evidence" value="ECO:0007669"/>
    <property type="project" value="InterPro"/>
</dbReference>
<feature type="transmembrane region" description="Helical" evidence="8">
    <location>
        <begin position="341"/>
        <end position="366"/>
    </location>
</feature>
<feature type="transmembrane region" description="Helical" evidence="8">
    <location>
        <begin position="62"/>
        <end position="86"/>
    </location>
</feature>
<proteinExistence type="predicted"/>
<protein>
    <submittedName>
        <fullName evidence="10">MHS family MFS transporter</fullName>
    </submittedName>
</protein>
<feature type="transmembrane region" description="Helical" evidence="8">
    <location>
        <begin position="251"/>
        <end position="273"/>
    </location>
</feature>
<gene>
    <name evidence="10" type="ORF">H4281_42890</name>
</gene>
<dbReference type="RefSeq" id="WP_182896587.1">
    <property type="nucleotide sequence ID" value="NZ_JACGZW010000024.1"/>
</dbReference>
<feature type="region of interest" description="Disordered" evidence="7">
    <location>
        <begin position="1"/>
        <end position="21"/>
    </location>
</feature>
<evidence type="ECO:0000256" key="5">
    <source>
        <dbReference type="ARBA" id="ARBA00022989"/>
    </source>
</evidence>
<feature type="transmembrane region" description="Helical" evidence="8">
    <location>
        <begin position="285"/>
        <end position="304"/>
    </location>
</feature>
<dbReference type="CDD" id="cd17369">
    <property type="entry name" value="MFS_ShiA_like"/>
    <property type="match status" value="1"/>
</dbReference>
<dbReference type="InterPro" id="IPR036259">
    <property type="entry name" value="MFS_trans_sf"/>
</dbReference>
<feature type="transmembrane region" description="Helical" evidence="8">
    <location>
        <begin position="378"/>
        <end position="402"/>
    </location>
</feature>
<comment type="subcellular location">
    <subcellularLocation>
        <location evidence="1">Cell membrane</location>
        <topology evidence="1">Multi-pass membrane protein</topology>
    </subcellularLocation>
</comment>
<dbReference type="SUPFAM" id="SSF103473">
    <property type="entry name" value="MFS general substrate transporter"/>
    <property type="match status" value="1"/>
</dbReference>
<dbReference type="Gene3D" id="1.20.1250.20">
    <property type="entry name" value="MFS general substrate transporter like domains"/>
    <property type="match status" value="2"/>
</dbReference>
<feature type="domain" description="Major facilitator superfamily (MFS) profile" evidence="9">
    <location>
        <begin position="25"/>
        <end position="434"/>
    </location>
</feature>
<feature type="compositionally biased region" description="Basic and acidic residues" evidence="7">
    <location>
        <begin position="1"/>
        <end position="12"/>
    </location>
</feature>
<reference evidence="10 11" key="1">
    <citation type="submission" date="2020-08" db="EMBL/GenBank/DDBJ databases">
        <title>Amycolatopsis sp. nov. DR6-1 isolated from Dendrobium heterocarpum.</title>
        <authorList>
            <person name="Tedsree N."/>
            <person name="Kuncharoen N."/>
            <person name="Likhitwitayawuid K."/>
            <person name="Tanasupawat S."/>
        </authorList>
    </citation>
    <scope>NUCLEOTIDE SEQUENCE [LARGE SCALE GENOMIC DNA]</scope>
    <source>
        <strain evidence="10 11">DR6-1</strain>
    </source>
</reference>